<dbReference type="CDD" id="cd02094">
    <property type="entry name" value="P-type_ATPase_Cu-like"/>
    <property type="match status" value="1"/>
</dbReference>
<feature type="transmembrane region" description="Helical" evidence="10">
    <location>
        <begin position="90"/>
        <end position="111"/>
    </location>
</feature>
<dbReference type="CDD" id="cd00371">
    <property type="entry name" value="HMA"/>
    <property type="match status" value="1"/>
</dbReference>
<dbReference type="Pfam" id="PF00122">
    <property type="entry name" value="E1-E2_ATPase"/>
    <property type="match status" value="1"/>
</dbReference>
<dbReference type="RefSeq" id="WP_270056407.1">
    <property type="nucleotide sequence ID" value="NZ_CP115149.1"/>
</dbReference>
<dbReference type="InterPro" id="IPR006121">
    <property type="entry name" value="HMA_dom"/>
</dbReference>
<dbReference type="NCBIfam" id="TIGR01511">
    <property type="entry name" value="ATPase-IB1_Cu"/>
    <property type="match status" value="1"/>
</dbReference>
<keyword evidence="4 10" id="KW-0479">Metal-binding</keyword>
<feature type="transmembrane region" description="Helical" evidence="10">
    <location>
        <begin position="185"/>
        <end position="205"/>
    </location>
</feature>
<dbReference type="InterPro" id="IPR017969">
    <property type="entry name" value="Heavy-metal-associated_CS"/>
</dbReference>
<dbReference type="SUPFAM" id="SSF81653">
    <property type="entry name" value="Calcium ATPase, transduction domain A"/>
    <property type="match status" value="1"/>
</dbReference>
<dbReference type="Proteomes" id="UP001212803">
    <property type="component" value="Chromosome"/>
</dbReference>
<dbReference type="InterPro" id="IPR059000">
    <property type="entry name" value="ATPase_P-type_domA"/>
</dbReference>
<evidence type="ECO:0000256" key="5">
    <source>
        <dbReference type="ARBA" id="ARBA00022741"/>
    </source>
</evidence>
<comment type="similarity">
    <text evidence="2 10">Belongs to the cation transport ATPase (P-type) (TC 3.A.3) family. Type IB subfamily.</text>
</comment>
<accession>A0ABY7M6E1</accession>
<feature type="transmembrane region" description="Helical" evidence="10">
    <location>
        <begin position="373"/>
        <end position="398"/>
    </location>
</feature>
<dbReference type="InterPro" id="IPR018303">
    <property type="entry name" value="ATPase_P-typ_P_site"/>
</dbReference>
<name>A0ABY7M6E1_9CHLR</name>
<feature type="transmembrane region" description="Helical" evidence="10">
    <location>
        <begin position="339"/>
        <end position="361"/>
    </location>
</feature>
<dbReference type="SFLD" id="SFLDG00002">
    <property type="entry name" value="C1.7:_P-type_atpase_like"/>
    <property type="match status" value="1"/>
</dbReference>
<dbReference type="InterPro" id="IPR023299">
    <property type="entry name" value="ATPase_P-typ_cyto_dom_N"/>
</dbReference>
<dbReference type="EMBL" id="CP115149">
    <property type="protein sequence ID" value="WBL35882.1"/>
    <property type="molecule type" value="Genomic_DNA"/>
</dbReference>
<proteinExistence type="inferred from homology"/>
<keyword evidence="3 10" id="KW-0812">Transmembrane</keyword>
<dbReference type="Pfam" id="PF00702">
    <property type="entry name" value="Hydrolase"/>
    <property type="match status" value="1"/>
</dbReference>
<feature type="transmembrane region" description="Helical" evidence="10">
    <location>
        <begin position="680"/>
        <end position="697"/>
    </location>
</feature>
<dbReference type="PRINTS" id="PR00119">
    <property type="entry name" value="CATATPASE"/>
</dbReference>
<reference evidence="12 13" key="1">
    <citation type="journal article" date="2023" name="ISME J.">
        <title>Thermophilic Dehalococcoidia with unusual traits shed light on an unexpected past.</title>
        <authorList>
            <person name="Palmer M."/>
            <person name="Covington J.K."/>
            <person name="Zhou E.M."/>
            <person name="Thomas S.C."/>
            <person name="Habib N."/>
            <person name="Seymour C.O."/>
            <person name="Lai D."/>
            <person name="Johnston J."/>
            <person name="Hashimi A."/>
            <person name="Jiao J.Y."/>
            <person name="Muok A.R."/>
            <person name="Liu L."/>
            <person name="Xian W.D."/>
            <person name="Zhi X.Y."/>
            <person name="Li M.M."/>
            <person name="Silva L.P."/>
            <person name="Bowen B.P."/>
            <person name="Louie K."/>
            <person name="Briegel A."/>
            <person name="Pett-Ridge J."/>
            <person name="Weber P.K."/>
            <person name="Tocheva E.I."/>
            <person name="Woyke T."/>
            <person name="Northen T.R."/>
            <person name="Mayali X."/>
            <person name="Li W.J."/>
            <person name="Hedlund B.P."/>
        </authorList>
    </citation>
    <scope>NUCLEOTIDE SEQUENCE [LARGE SCALE GENOMIC DNA]</scope>
    <source>
        <strain evidence="12 13">YIM 72310</strain>
    </source>
</reference>
<keyword evidence="8 10" id="KW-1133">Transmembrane helix</keyword>
<evidence type="ECO:0000259" key="11">
    <source>
        <dbReference type="PROSITE" id="PS50846"/>
    </source>
</evidence>
<evidence type="ECO:0000256" key="3">
    <source>
        <dbReference type="ARBA" id="ARBA00022692"/>
    </source>
</evidence>
<keyword evidence="10" id="KW-1003">Cell membrane</keyword>
<sequence length="793" mass="82035">MATGTEERAVTLSVSGMTCASCVRRVERALSKVEGVETASVNFAAETARVTLGGPVAVEDLVAAVEKAGYRAAPVTAGERRDLSAEARGSLIRLLAASVFAVPAVLLAMAMDIAGLHLFGSPAVHGWVVLALATPVQAGLGWRFYRGAWASLRQLNPNMDVLVALGTSVAYLYSAWVVVSGRHDTHMYFDVSVAVLLFISMGKYFEETSKGAASQAIRALLAQAPATAAVLRDGAEIERPVEQVRVGDRIVVRPGQRVPVDGVVVEGASAVDESMLTGESVPVERKPGDPVIGGSLNRNGMMVIEATAVGADAALQRMVRLVEEAQGSKAPVERLVDRVAAVFVPVVIVIALATFLTWGWAAGDWQRGMTAAVAVLVIACPCALGLATPTAIMVGTGLGASRGILIRNAGVLERTRKLDVVVLDKTGTLTAGRPVVADVVPVGTLSRDELLRLAAAAESPSEHPLSRAVVDAAADAGIEPPAATQFEAVTARGVQAMVEGRLVQVGNRAMFEELGFTLDPLSAAIGGLEAQGRTVAIVAVDGTVAGLLGLFDEVKPNAARAVAALHRLGLRVVMLTGDNERAAAAVAAQVGIREFTSGMRPEEKLACVRGLQAQGLAVAMAGDGINDAPALAQADVGIAMSNGTDVAIETGDITLLHGDVAKIAEAIALSRETLTTIKQNLAWAFGYNVVALPVAALGLLNPLFAGAAMALSSVSVMANSLRLRTKARALARAAGNEYTAPVESVLRVNRGPVIAMAAAFVLLIVPLVVFTGIDRGWFGTAGTASESHAGPHQ</sequence>
<protein>
    <submittedName>
        <fullName evidence="12">Heavy metal translocating P-type ATPase</fullName>
    </submittedName>
</protein>
<dbReference type="SFLD" id="SFLDS00003">
    <property type="entry name" value="Haloacid_Dehalogenase"/>
    <property type="match status" value="1"/>
</dbReference>
<comment type="subcellular location">
    <subcellularLocation>
        <location evidence="10">Cell membrane</location>
    </subcellularLocation>
    <subcellularLocation>
        <location evidence="1">Endomembrane system</location>
        <topology evidence="1">Multi-pass membrane protein</topology>
    </subcellularLocation>
</comment>
<feature type="transmembrane region" description="Helical" evidence="10">
    <location>
        <begin position="703"/>
        <end position="721"/>
    </location>
</feature>
<keyword evidence="5 10" id="KW-0547">Nucleotide-binding</keyword>
<dbReference type="InterPro" id="IPR036412">
    <property type="entry name" value="HAD-like_sf"/>
</dbReference>
<dbReference type="PANTHER" id="PTHR43520">
    <property type="entry name" value="ATP7, ISOFORM B"/>
    <property type="match status" value="1"/>
</dbReference>
<evidence type="ECO:0000256" key="1">
    <source>
        <dbReference type="ARBA" id="ARBA00004127"/>
    </source>
</evidence>
<evidence type="ECO:0000256" key="2">
    <source>
        <dbReference type="ARBA" id="ARBA00006024"/>
    </source>
</evidence>
<evidence type="ECO:0000313" key="12">
    <source>
        <dbReference type="EMBL" id="WBL35882.1"/>
    </source>
</evidence>
<evidence type="ECO:0000313" key="13">
    <source>
        <dbReference type="Proteomes" id="UP001212803"/>
    </source>
</evidence>
<dbReference type="PROSITE" id="PS00154">
    <property type="entry name" value="ATPASE_E1_E2"/>
    <property type="match status" value="1"/>
</dbReference>
<evidence type="ECO:0000256" key="8">
    <source>
        <dbReference type="ARBA" id="ARBA00022989"/>
    </source>
</evidence>
<dbReference type="SFLD" id="SFLDF00027">
    <property type="entry name" value="p-type_atpase"/>
    <property type="match status" value="1"/>
</dbReference>
<dbReference type="NCBIfam" id="TIGR01525">
    <property type="entry name" value="ATPase-IB_hvy"/>
    <property type="match status" value="1"/>
</dbReference>
<dbReference type="Gene3D" id="3.30.70.100">
    <property type="match status" value="1"/>
</dbReference>
<dbReference type="InterPro" id="IPR023298">
    <property type="entry name" value="ATPase_P-typ_TM_dom_sf"/>
</dbReference>
<dbReference type="InterPro" id="IPR044492">
    <property type="entry name" value="P_typ_ATPase_HD_dom"/>
</dbReference>
<dbReference type="PANTHER" id="PTHR43520:SF8">
    <property type="entry name" value="P-TYPE CU(+) TRANSPORTER"/>
    <property type="match status" value="1"/>
</dbReference>
<dbReference type="NCBIfam" id="TIGR01494">
    <property type="entry name" value="ATPase_P-type"/>
    <property type="match status" value="1"/>
</dbReference>
<evidence type="ECO:0000256" key="6">
    <source>
        <dbReference type="ARBA" id="ARBA00022840"/>
    </source>
</evidence>
<feature type="transmembrane region" description="Helical" evidence="10">
    <location>
        <begin position="753"/>
        <end position="773"/>
    </location>
</feature>
<feature type="domain" description="HMA" evidence="11">
    <location>
        <begin position="8"/>
        <end position="73"/>
    </location>
</feature>
<evidence type="ECO:0000256" key="10">
    <source>
        <dbReference type="RuleBase" id="RU362081"/>
    </source>
</evidence>
<evidence type="ECO:0000256" key="9">
    <source>
        <dbReference type="ARBA" id="ARBA00023136"/>
    </source>
</evidence>
<evidence type="ECO:0000256" key="4">
    <source>
        <dbReference type="ARBA" id="ARBA00022723"/>
    </source>
</evidence>
<dbReference type="Pfam" id="PF00403">
    <property type="entry name" value="HMA"/>
    <property type="match status" value="1"/>
</dbReference>
<dbReference type="PROSITE" id="PS50846">
    <property type="entry name" value="HMA_2"/>
    <property type="match status" value="1"/>
</dbReference>
<dbReference type="PROSITE" id="PS01047">
    <property type="entry name" value="HMA_1"/>
    <property type="match status" value="1"/>
</dbReference>
<keyword evidence="13" id="KW-1185">Reference proteome</keyword>
<evidence type="ECO:0000256" key="7">
    <source>
        <dbReference type="ARBA" id="ARBA00022967"/>
    </source>
</evidence>
<gene>
    <name evidence="12" type="ORF">O0235_14090</name>
</gene>
<dbReference type="Gene3D" id="2.70.150.10">
    <property type="entry name" value="Calcium-transporting ATPase, cytoplasmic transduction domain A"/>
    <property type="match status" value="1"/>
</dbReference>
<organism evidence="12 13">
    <name type="scientific">Tepidiforma flava</name>
    <dbReference type="NCBI Taxonomy" id="3004094"/>
    <lineage>
        <taxon>Bacteria</taxon>
        <taxon>Bacillati</taxon>
        <taxon>Chloroflexota</taxon>
        <taxon>Tepidiformia</taxon>
        <taxon>Tepidiformales</taxon>
        <taxon>Tepidiformaceae</taxon>
        <taxon>Tepidiforma</taxon>
    </lineage>
</organism>
<keyword evidence="7" id="KW-1278">Translocase</keyword>
<keyword evidence="9 10" id="KW-0472">Membrane</keyword>
<feature type="transmembrane region" description="Helical" evidence="10">
    <location>
        <begin position="123"/>
        <end position="140"/>
    </location>
</feature>
<dbReference type="Gene3D" id="3.40.1110.10">
    <property type="entry name" value="Calcium-transporting ATPase, cytoplasmic domain N"/>
    <property type="match status" value="1"/>
</dbReference>
<dbReference type="SUPFAM" id="SSF56784">
    <property type="entry name" value="HAD-like"/>
    <property type="match status" value="1"/>
</dbReference>
<dbReference type="SUPFAM" id="SSF81665">
    <property type="entry name" value="Calcium ATPase, transmembrane domain M"/>
    <property type="match status" value="1"/>
</dbReference>
<dbReference type="InterPro" id="IPR008250">
    <property type="entry name" value="ATPase_P-typ_transduc_dom_A_sf"/>
</dbReference>
<dbReference type="Gene3D" id="3.40.50.1000">
    <property type="entry name" value="HAD superfamily/HAD-like"/>
    <property type="match status" value="1"/>
</dbReference>
<dbReference type="InterPro" id="IPR001757">
    <property type="entry name" value="P_typ_ATPase"/>
</dbReference>
<dbReference type="InterPro" id="IPR023214">
    <property type="entry name" value="HAD_sf"/>
</dbReference>
<dbReference type="InterPro" id="IPR027256">
    <property type="entry name" value="P-typ_ATPase_IB"/>
</dbReference>
<dbReference type="InterPro" id="IPR036163">
    <property type="entry name" value="HMA_dom_sf"/>
</dbReference>
<dbReference type="PRINTS" id="PR00943">
    <property type="entry name" value="CUATPASE"/>
</dbReference>
<feature type="transmembrane region" description="Helical" evidence="10">
    <location>
        <begin position="161"/>
        <end position="179"/>
    </location>
</feature>
<keyword evidence="6 10" id="KW-0067">ATP-binding</keyword>
<dbReference type="SUPFAM" id="SSF55008">
    <property type="entry name" value="HMA, heavy metal-associated domain"/>
    <property type="match status" value="1"/>
</dbReference>